<evidence type="ECO:0000259" key="11">
    <source>
        <dbReference type="PROSITE" id="PS50195"/>
    </source>
</evidence>
<dbReference type="Pfam" id="PF13091">
    <property type="entry name" value="PLDc_2"/>
    <property type="match status" value="1"/>
</dbReference>
<comment type="caution">
    <text evidence="12">The sequence shown here is derived from an EMBL/GenBank/DDBJ whole genome shotgun (WGS) entry which is preliminary data.</text>
</comment>
<dbReference type="CDD" id="cd01254">
    <property type="entry name" value="PH_PLD"/>
    <property type="match status" value="1"/>
</dbReference>
<dbReference type="PANTHER" id="PTHR18896">
    <property type="entry name" value="PHOSPHOLIPASE D"/>
    <property type="match status" value="1"/>
</dbReference>
<dbReference type="Pfam" id="PF00614">
    <property type="entry name" value="PLDc"/>
    <property type="match status" value="1"/>
</dbReference>
<evidence type="ECO:0000256" key="7">
    <source>
        <dbReference type="ARBA" id="ARBA00023288"/>
    </source>
</evidence>
<dbReference type="EC" id="3.1.4.4" evidence="9"/>
<keyword evidence="4 9" id="KW-0378">Hydrolase</keyword>
<dbReference type="PIRSF" id="PIRSF009376">
    <property type="entry name" value="Phospholipase_D_euk"/>
    <property type="match status" value="1"/>
</dbReference>
<dbReference type="GO" id="GO:0012505">
    <property type="term" value="C:endomembrane system"/>
    <property type="evidence" value="ECO:0007669"/>
    <property type="project" value="UniProtKB-SubCell"/>
</dbReference>
<keyword evidence="6" id="KW-0443">Lipid metabolism</keyword>
<dbReference type="InterPro" id="IPR025202">
    <property type="entry name" value="PLD-like_dom"/>
</dbReference>
<evidence type="ECO:0000256" key="2">
    <source>
        <dbReference type="ARBA" id="ARBA00008664"/>
    </source>
</evidence>
<dbReference type="InterPro" id="IPR001849">
    <property type="entry name" value="PH_domain"/>
</dbReference>
<dbReference type="GO" id="GO:0004630">
    <property type="term" value="F:phospholipase D activity"/>
    <property type="evidence" value="ECO:0007669"/>
    <property type="project" value="UniProtKB-UniRule"/>
</dbReference>
<dbReference type="GO" id="GO:0006654">
    <property type="term" value="P:phosphatidic acid biosynthetic process"/>
    <property type="evidence" value="ECO:0007669"/>
    <property type="project" value="InterPro"/>
</dbReference>
<protein>
    <recommendedName>
        <fullName evidence="9">Phospholipase</fullName>
        <ecNumber evidence="9">3.1.4.4</ecNumber>
    </recommendedName>
</protein>
<dbReference type="InterPro" id="IPR016555">
    <property type="entry name" value="PLipase_D_euk"/>
</dbReference>
<evidence type="ECO:0000256" key="1">
    <source>
        <dbReference type="ARBA" id="ARBA00000798"/>
    </source>
</evidence>
<dbReference type="InterPro" id="IPR036871">
    <property type="entry name" value="PX_dom_sf"/>
</dbReference>
<dbReference type="SUPFAM" id="SSF64268">
    <property type="entry name" value="PX domain"/>
    <property type="match status" value="1"/>
</dbReference>
<dbReference type="GO" id="GO:0060627">
    <property type="term" value="P:regulation of vesicle-mediated transport"/>
    <property type="evidence" value="ECO:0007669"/>
    <property type="project" value="TreeGrafter"/>
</dbReference>
<dbReference type="PROSITE" id="PS50035">
    <property type="entry name" value="PLD"/>
    <property type="match status" value="2"/>
</dbReference>
<dbReference type="InterPro" id="IPR011993">
    <property type="entry name" value="PH-like_dom_sf"/>
</dbReference>
<evidence type="ECO:0000256" key="4">
    <source>
        <dbReference type="ARBA" id="ARBA00022801"/>
    </source>
</evidence>
<dbReference type="InterPro" id="IPR015679">
    <property type="entry name" value="PLipase_D_fam"/>
</dbReference>
<dbReference type="SUPFAM" id="SSF56024">
    <property type="entry name" value="Phospholipase D/nuclease"/>
    <property type="match status" value="2"/>
</dbReference>
<dbReference type="GO" id="GO:0035091">
    <property type="term" value="F:phosphatidylinositol binding"/>
    <property type="evidence" value="ECO:0007669"/>
    <property type="project" value="InterPro"/>
</dbReference>
<evidence type="ECO:0000313" key="12">
    <source>
        <dbReference type="EMBL" id="CAF1304131.1"/>
    </source>
</evidence>
<comment type="subcellular location">
    <subcellularLocation>
        <location evidence="8">Endomembrane system</location>
        <topology evidence="8">Lipid-anchor</topology>
    </subcellularLocation>
</comment>
<evidence type="ECO:0000256" key="6">
    <source>
        <dbReference type="ARBA" id="ARBA00023098"/>
    </source>
</evidence>
<dbReference type="EMBL" id="CAJNOU010002248">
    <property type="protein sequence ID" value="CAF1304131.1"/>
    <property type="molecule type" value="Genomic_DNA"/>
</dbReference>
<dbReference type="GO" id="GO:0035556">
    <property type="term" value="P:intracellular signal transduction"/>
    <property type="evidence" value="ECO:0007669"/>
    <property type="project" value="InterPro"/>
</dbReference>
<dbReference type="SMART" id="SM00233">
    <property type="entry name" value="PH"/>
    <property type="match status" value="1"/>
</dbReference>
<gene>
    <name evidence="12" type="ORF">SEV965_LOCUS26450</name>
</gene>
<feature type="domain" description="PX" evidence="11">
    <location>
        <begin position="77"/>
        <end position="206"/>
    </location>
</feature>
<comment type="similarity">
    <text evidence="2 9">Belongs to the phospholipase D family.</text>
</comment>
<dbReference type="PROSITE" id="PS50195">
    <property type="entry name" value="PX"/>
    <property type="match status" value="1"/>
</dbReference>
<keyword evidence="3" id="KW-0677">Repeat</keyword>
<dbReference type="AlphaFoldDB" id="A0A815DQ75"/>
<accession>A0A815DQ75</accession>
<dbReference type="GO" id="GO:0009395">
    <property type="term" value="P:phospholipid catabolic process"/>
    <property type="evidence" value="ECO:0007669"/>
    <property type="project" value="TreeGrafter"/>
</dbReference>
<dbReference type="Gene3D" id="2.30.29.30">
    <property type="entry name" value="Pleckstrin-homology domain (PH domain)/Phosphotyrosine-binding domain (PTB)"/>
    <property type="match status" value="1"/>
</dbReference>
<evidence type="ECO:0000313" key="13">
    <source>
        <dbReference type="Proteomes" id="UP000663889"/>
    </source>
</evidence>
<evidence type="ECO:0000259" key="10">
    <source>
        <dbReference type="PROSITE" id="PS50035"/>
    </source>
</evidence>
<proteinExistence type="inferred from homology"/>
<dbReference type="Proteomes" id="UP000663889">
    <property type="component" value="Unassembled WGS sequence"/>
</dbReference>
<dbReference type="Gene3D" id="3.30.1520.10">
    <property type="entry name" value="Phox-like domain"/>
    <property type="match status" value="1"/>
</dbReference>
<dbReference type="SUPFAM" id="SSF50729">
    <property type="entry name" value="PH domain-like"/>
    <property type="match status" value="1"/>
</dbReference>
<dbReference type="Pfam" id="PF00787">
    <property type="entry name" value="PX"/>
    <property type="match status" value="1"/>
</dbReference>
<reference evidence="12" key="1">
    <citation type="submission" date="2021-02" db="EMBL/GenBank/DDBJ databases">
        <authorList>
            <person name="Nowell W R."/>
        </authorList>
    </citation>
    <scope>NUCLEOTIDE SEQUENCE</scope>
</reference>
<dbReference type="SMART" id="SM00155">
    <property type="entry name" value="PLDc"/>
    <property type="match status" value="2"/>
</dbReference>
<evidence type="ECO:0000256" key="8">
    <source>
        <dbReference type="ARBA" id="ARBA00037868"/>
    </source>
</evidence>
<dbReference type="InterPro" id="IPR001736">
    <property type="entry name" value="PLipase_D/transphosphatidylase"/>
</dbReference>
<dbReference type="Gene3D" id="3.30.870.10">
    <property type="entry name" value="Endonuclease Chain A"/>
    <property type="match status" value="2"/>
</dbReference>
<dbReference type="CDD" id="cd09141">
    <property type="entry name" value="PLDc_vPLD1_2_yPLD_like_2"/>
    <property type="match status" value="1"/>
</dbReference>
<dbReference type="PANTHER" id="PTHR18896:SF76">
    <property type="entry name" value="PHOSPHOLIPASE"/>
    <property type="match status" value="1"/>
</dbReference>
<feature type="domain" description="PLD phosphodiesterase" evidence="10">
    <location>
        <begin position="454"/>
        <end position="481"/>
    </location>
</feature>
<name>A0A815DQ75_9BILA</name>
<evidence type="ECO:0000256" key="5">
    <source>
        <dbReference type="ARBA" id="ARBA00022963"/>
    </source>
</evidence>
<feature type="domain" description="PLD phosphodiesterase" evidence="10">
    <location>
        <begin position="856"/>
        <end position="883"/>
    </location>
</feature>
<dbReference type="InterPro" id="IPR001683">
    <property type="entry name" value="PX_dom"/>
</dbReference>
<dbReference type="SMART" id="SM00312">
    <property type="entry name" value="PX"/>
    <property type="match status" value="1"/>
</dbReference>
<sequence length="1040" mass="121247">MANYNEFGLMIVLTHGRPEITQQSIDYVNQNYTKYLPYPDDNFQEIVDDRFQRDDKFTIEHIYRRTGYAFVPNVPVHVKSIVTEHRSDYSVVFIDPYLFCITIQHGSNEWTIYKHYRHFQDLHQVLMNFVDEERKKSQNVLDITQGENNEYPFFPMRNNQTGFVNDFNLEEYSRILVDYLNKVLRHPKFRAHPATCEFFDVSYLSFIHGLSASRKEGYLLKQSNDRCSGQYNLFSSFFCDSCKCQHGPKWFVIKDTYIVNIRPDTHELRFPMLVDRGFQILTGIRNNGIKISNLQRTFVVKCRTARDCDDWMQHLSNLIEQTKDFSSITRSRFNSYAPVRENQLAYWFINGKSYMEAVAKALLTAKEEVFITDWWLSPQLMLIRPTDDETFRLDNILGRIADLGVRVYVMIYKEIPYALSLNSLYTKKTLVSKSKDGFIKVIRHPDINTKNGILLWSHHEKMLIIDQKIAFVGGIDLSYGRWDNEYMHLVDLGDENDTTLKSSLDIAAENIASGGIETVEAAQITTTQMAEQAGEIPIKIASGGIETVEAAQITTTQMAEQAGEIPIKKGRSGTNHLLQNSEDSDDEKILEEQQSFTITSTSEINRKHRYFIGKDYSNAYRKDFEKLDDYSTDYIDRKLVPRMPWHDEALVVFGQTARDAARHFIQRWNIHKYEKYPKKDFYPFLLPKSYDDINDLPVENWKDFLESEPFRVNAQCVRSVGPWSVRTKTVESSIQNTYIQMIDAAKHYIYIENQFFITIAQNSVVRNQLGDVLFRRIERAHKNNEKFRIYVVLPLLPGFDNMKAIQAVLYFIMRSIIKGDDSLFKRLEKAGITPNDYISFFAMRNHDILMGRLVTEIIYVHSKLMIIDDRMAICGSANINDRSLVGNRDSEFCIVINDIEEEDGRFNGQSVRVGKFCSSWRKKIFEMLLGIQFENPNNIDIADPVSDEFYSYFQNVAKNNTLIYEEVFSTMPTNRARTFAQVNAYNGMPKMKDTDPIEAQQKLNGIQGFVVEYPLYFLDEENYLPSWTTPEGKNYSFHYQ</sequence>
<evidence type="ECO:0000256" key="9">
    <source>
        <dbReference type="PIRNR" id="PIRNR009376"/>
    </source>
</evidence>
<comment type="catalytic activity">
    <reaction evidence="1 9">
        <text>a 1,2-diacyl-sn-glycero-3-phosphocholine + H2O = a 1,2-diacyl-sn-glycero-3-phosphate + choline + H(+)</text>
        <dbReference type="Rhea" id="RHEA:14445"/>
        <dbReference type="ChEBI" id="CHEBI:15354"/>
        <dbReference type="ChEBI" id="CHEBI:15377"/>
        <dbReference type="ChEBI" id="CHEBI:15378"/>
        <dbReference type="ChEBI" id="CHEBI:57643"/>
        <dbReference type="ChEBI" id="CHEBI:58608"/>
        <dbReference type="EC" id="3.1.4.4"/>
    </reaction>
</comment>
<evidence type="ECO:0000256" key="3">
    <source>
        <dbReference type="ARBA" id="ARBA00022737"/>
    </source>
</evidence>
<organism evidence="12 13">
    <name type="scientific">Rotaria sordida</name>
    <dbReference type="NCBI Taxonomy" id="392033"/>
    <lineage>
        <taxon>Eukaryota</taxon>
        <taxon>Metazoa</taxon>
        <taxon>Spiralia</taxon>
        <taxon>Gnathifera</taxon>
        <taxon>Rotifera</taxon>
        <taxon>Eurotatoria</taxon>
        <taxon>Bdelloidea</taxon>
        <taxon>Philodinida</taxon>
        <taxon>Philodinidae</taxon>
        <taxon>Rotaria</taxon>
    </lineage>
</organism>
<keyword evidence="5 9" id="KW-0442">Lipid degradation</keyword>
<keyword evidence="7" id="KW-0449">Lipoprotein</keyword>